<accession>G7ZFQ0</accession>
<keyword evidence="2" id="KW-0456">Lyase</keyword>
<dbReference type="EMBL" id="FQ311872">
    <property type="protein sequence ID" value="CBS90438.1"/>
    <property type="molecule type" value="Genomic_DNA"/>
</dbReference>
<dbReference type="KEGG" id="ali:AZOLI_p40028"/>
<keyword evidence="2" id="KW-0614">Plasmid</keyword>
<dbReference type="InterPro" id="IPR003779">
    <property type="entry name" value="CMD-like"/>
</dbReference>
<dbReference type="AlphaFoldDB" id="G7ZFQ0"/>
<feature type="domain" description="Carboxymuconolactone decarboxylase-like" evidence="1">
    <location>
        <begin position="41"/>
        <end position="123"/>
    </location>
</feature>
<proteinExistence type="predicted"/>
<evidence type="ECO:0000313" key="2">
    <source>
        <dbReference type="EMBL" id="CBS90438.1"/>
    </source>
</evidence>
<evidence type="ECO:0000313" key="3">
    <source>
        <dbReference type="Proteomes" id="UP000005667"/>
    </source>
</evidence>
<reference evidence="3" key="1">
    <citation type="journal article" date="2011" name="PLoS Genet.">
        <title>Azospirillum genomes reveal transition of bacteria from aquatic to terrestrial environments.</title>
        <authorList>
            <person name="Wisniewski-Dye F."/>
            <person name="Borziak K."/>
            <person name="Khalsa-Moyers G."/>
            <person name="Alexandre G."/>
            <person name="Sukharnikov L.O."/>
            <person name="Wuichet K."/>
            <person name="Hurst G.B."/>
            <person name="McDonald W.H."/>
            <person name="Robertson J.S."/>
            <person name="Barbe V."/>
            <person name="Calteau A."/>
            <person name="Rouy Z."/>
            <person name="Mangenot S."/>
            <person name="Prigent-Combaret C."/>
            <person name="Normand P."/>
            <person name="Boyer M."/>
            <person name="Siguier P."/>
            <person name="Dessaux Y."/>
            <person name="Elmerich C."/>
            <person name="Condemine G."/>
            <person name="Krishnen G."/>
            <person name="Kennedy I."/>
            <person name="Paterson A.H."/>
            <person name="Gonzalez V."/>
            <person name="Mavingui P."/>
            <person name="Zhulin I.B."/>
        </authorList>
    </citation>
    <scope>NUCLEOTIDE SEQUENCE [LARGE SCALE GENOMIC DNA]</scope>
    <source>
        <strain evidence="3">4B</strain>
    </source>
</reference>
<evidence type="ECO:0000259" key="1">
    <source>
        <dbReference type="Pfam" id="PF02627"/>
    </source>
</evidence>
<dbReference type="InterPro" id="IPR012788">
    <property type="entry name" value="Decarb_PcaC"/>
</dbReference>
<dbReference type="NCBIfam" id="TIGR02425">
    <property type="entry name" value="decarb_PcaC"/>
    <property type="match status" value="1"/>
</dbReference>
<gene>
    <name evidence="2" type="primary">pcaC</name>
    <name evidence="2" type="ordered locus">AZOLI_p40028</name>
</gene>
<dbReference type="InterPro" id="IPR029032">
    <property type="entry name" value="AhpD-like"/>
</dbReference>
<dbReference type="Pfam" id="PF02627">
    <property type="entry name" value="CMD"/>
    <property type="match status" value="1"/>
</dbReference>
<geneLocation type="plasmid" evidence="2 3">
    <name>AZO_p4</name>
</geneLocation>
<name>G7ZFQ0_AZOL4</name>
<sequence>MADREIKDKDLYDRGMAVRRSVLGDAHVDRSLERATDFDADFQEFITKTAWGQIWTRPGLDIRTRSMLTIAMLAALGKDGELKLHIRATRNTGVTRDEVKEILMQAAVYAGIPAANHAIALARAVYAEMDEEDARKG</sequence>
<dbReference type="EC" id="4.1.1.44" evidence="2"/>
<dbReference type="RefSeq" id="WP_014189294.1">
    <property type="nucleotide sequence ID" value="NC_016587.1"/>
</dbReference>
<keyword evidence="3" id="KW-1185">Reference proteome</keyword>
<dbReference type="SUPFAM" id="SSF69118">
    <property type="entry name" value="AhpD-like"/>
    <property type="match status" value="1"/>
</dbReference>
<dbReference type="HOGENOM" id="CLU_070025_3_1_5"/>
<dbReference type="PANTHER" id="PTHR33570:SF2">
    <property type="entry name" value="CARBOXYMUCONOLACTONE DECARBOXYLASE-LIKE DOMAIN-CONTAINING PROTEIN"/>
    <property type="match status" value="1"/>
</dbReference>
<dbReference type="InterPro" id="IPR052512">
    <property type="entry name" value="4CMD/NDH-1_regulator"/>
</dbReference>
<dbReference type="Gene3D" id="1.20.1290.10">
    <property type="entry name" value="AhpD-like"/>
    <property type="match status" value="1"/>
</dbReference>
<dbReference type="PANTHER" id="PTHR33570">
    <property type="entry name" value="4-CARBOXYMUCONOLACTONE DECARBOXYLASE FAMILY PROTEIN"/>
    <property type="match status" value="1"/>
</dbReference>
<organism evidence="2 3">
    <name type="scientific">Azospirillum lipoferum (strain 4B)</name>
    <dbReference type="NCBI Taxonomy" id="862719"/>
    <lineage>
        <taxon>Bacteria</taxon>
        <taxon>Pseudomonadati</taxon>
        <taxon>Pseudomonadota</taxon>
        <taxon>Alphaproteobacteria</taxon>
        <taxon>Rhodospirillales</taxon>
        <taxon>Azospirillaceae</taxon>
        <taxon>Azospirillum</taxon>
    </lineage>
</organism>
<dbReference type="Proteomes" id="UP000005667">
    <property type="component" value="Plasmid AZO_p4"/>
</dbReference>
<dbReference type="GO" id="GO:0051920">
    <property type="term" value="F:peroxiredoxin activity"/>
    <property type="evidence" value="ECO:0007669"/>
    <property type="project" value="InterPro"/>
</dbReference>
<protein>
    <submittedName>
        <fullName evidence="2">4-carboxymuconolactone decarboxylase</fullName>
        <ecNumber evidence="2">4.1.1.44</ecNumber>
    </submittedName>
</protein>
<dbReference type="GO" id="GO:0047575">
    <property type="term" value="F:4-carboxymuconolactone decarboxylase activity"/>
    <property type="evidence" value="ECO:0007669"/>
    <property type="project" value="UniProtKB-EC"/>
</dbReference>